<evidence type="ECO:0000256" key="9">
    <source>
        <dbReference type="SAM" id="MobiDB-lite"/>
    </source>
</evidence>
<evidence type="ECO:0000313" key="10">
    <source>
        <dbReference type="EMBL" id="KAK0512408.1"/>
    </source>
</evidence>
<gene>
    <name evidence="10" type="ORF">JMJ35_005536</name>
</gene>
<name>A0AA39R2Z8_9LECA</name>
<comment type="function">
    <text evidence="1">Probable mitochondrial mRNA stabilization factor.</text>
</comment>
<comment type="function">
    <text evidence="8">Mitochondrial mRNA stabilization factor.</text>
</comment>
<keyword evidence="7 8" id="KW-0472">Membrane</keyword>
<sequence length="584" mass="64987">MGSRGIFSTPIGCFNCRLALLKAFISNAGSLNRPVIRRTYPNLGGIHLKPGRSFSTFHSWRSELAQERQLEHRPSDREANAERHLTQAENESPESTSSTPWYLQVESPQRQSNSLLERQQIPELPPDPPPLLRPMLEHISVDLGLDNLLIFDLRKIDPPPALGANLLMVLGTARSEKHLHVSADRFCKWLKRTHKLSPFADGLLGRGELKLKLKRKARRARLLSSVGSSETKDVDDGLRTGWICVNVGTIDDGKGTAESFTGHEGYVGFGEEAGGAKIVIQMLTEEKREELDLEGLWSRIQQRQERKDEIISRGQEELLLRQEVGQSSLHQEAAGYKFSHSLSPRHPNRANITLNQVRRYHRDPGSTTEGSKGLGNGDYMGLHQSSLEPVVRMSEDSSTLRETVAAPSQSGNVQLEGRQGNFGDNEKPIMLRALVNHLEHLSLLDALKALGRGANDFKSTPFLSSFYQSYPLFPSADHWECRLAVVCHGIRIGHSGYTKAHLNSLACEMQSSLVEIPARVFSLIYKGFLVPNPQRADRHQGQPSIGPIALGHAVDTLEAMSFRGHRILTDEICSDLLTNRSGPF</sequence>
<protein>
    <recommendedName>
        <fullName evidence="8">ATPase synthesis protein 25</fullName>
    </recommendedName>
</protein>
<evidence type="ECO:0000256" key="2">
    <source>
        <dbReference type="ARBA" id="ARBA00004443"/>
    </source>
</evidence>
<feature type="region of interest" description="Disordered" evidence="9">
    <location>
        <begin position="68"/>
        <end position="101"/>
    </location>
</feature>
<evidence type="ECO:0000256" key="1">
    <source>
        <dbReference type="ARBA" id="ARBA00003470"/>
    </source>
</evidence>
<comment type="caution">
    <text evidence="10">The sequence shown here is derived from an EMBL/GenBank/DDBJ whole genome shotgun (WGS) entry which is preliminary data.</text>
</comment>
<reference evidence="10" key="1">
    <citation type="submission" date="2023-03" db="EMBL/GenBank/DDBJ databases">
        <title>Complete genome of Cladonia borealis.</title>
        <authorList>
            <person name="Park H."/>
        </authorList>
    </citation>
    <scope>NUCLEOTIDE SEQUENCE</scope>
    <source>
        <strain evidence="10">ANT050790</strain>
    </source>
</reference>
<evidence type="ECO:0000256" key="4">
    <source>
        <dbReference type="ARBA" id="ARBA00022792"/>
    </source>
</evidence>
<organism evidence="10 11">
    <name type="scientific">Cladonia borealis</name>
    <dbReference type="NCBI Taxonomy" id="184061"/>
    <lineage>
        <taxon>Eukaryota</taxon>
        <taxon>Fungi</taxon>
        <taxon>Dikarya</taxon>
        <taxon>Ascomycota</taxon>
        <taxon>Pezizomycotina</taxon>
        <taxon>Lecanoromycetes</taxon>
        <taxon>OSLEUM clade</taxon>
        <taxon>Lecanoromycetidae</taxon>
        <taxon>Lecanorales</taxon>
        <taxon>Lecanorineae</taxon>
        <taxon>Cladoniaceae</taxon>
        <taxon>Cladonia</taxon>
    </lineage>
</organism>
<keyword evidence="11" id="KW-1185">Reference proteome</keyword>
<evidence type="ECO:0000256" key="3">
    <source>
        <dbReference type="ARBA" id="ARBA00010787"/>
    </source>
</evidence>
<dbReference type="GO" id="GO:0048255">
    <property type="term" value="P:mRNA stabilization"/>
    <property type="evidence" value="ECO:0007669"/>
    <property type="project" value="TreeGrafter"/>
</dbReference>
<proteinExistence type="inferred from homology"/>
<keyword evidence="4 8" id="KW-0999">Mitochondrion inner membrane</keyword>
<evidence type="ECO:0000256" key="5">
    <source>
        <dbReference type="ARBA" id="ARBA00022946"/>
    </source>
</evidence>
<dbReference type="GO" id="GO:0005743">
    <property type="term" value="C:mitochondrial inner membrane"/>
    <property type="evidence" value="ECO:0007669"/>
    <property type="project" value="UniProtKB-SubCell"/>
</dbReference>
<dbReference type="PANTHER" id="PTHR28087:SF1">
    <property type="entry name" value="ATPASE SYNTHESIS PROTEIN 25, MITOCHONDRIAL"/>
    <property type="match status" value="1"/>
</dbReference>
<comment type="similarity">
    <text evidence="3 8">Belongs to the ATP25 family.</text>
</comment>
<comment type="subcellular location">
    <subcellularLocation>
        <location evidence="2 8">Mitochondrion inner membrane</location>
        <topology evidence="2 8">Peripheral membrane protein</topology>
        <orientation evidence="2 8">Matrix side</orientation>
    </subcellularLocation>
</comment>
<dbReference type="InterPro" id="IPR043519">
    <property type="entry name" value="NT_sf"/>
</dbReference>
<evidence type="ECO:0000256" key="6">
    <source>
        <dbReference type="ARBA" id="ARBA00023128"/>
    </source>
</evidence>
<evidence type="ECO:0000256" key="8">
    <source>
        <dbReference type="RuleBase" id="RU367062"/>
    </source>
</evidence>
<feature type="compositionally biased region" description="Basic and acidic residues" evidence="9">
    <location>
        <begin position="68"/>
        <end position="86"/>
    </location>
</feature>
<dbReference type="EMBL" id="JAFEKC020000011">
    <property type="protein sequence ID" value="KAK0512408.1"/>
    <property type="molecule type" value="Genomic_DNA"/>
</dbReference>
<dbReference type="InterPro" id="IPR040152">
    <property type="entry name" value="Atp25"/>
</dbReference>
<dbReference type="PANTHER" id="PTHR28087">
    <property type="entry name" value="ATPASE SYNTHESIS PROTEIN 25, MITOCHONDRIAL"/>
    <property type="match status" value="1"/>
</dbReference>
<evidence type="ECO:0000256" key="7">
    <source>
        <dbReference type="ARBA" id="ARBA00023136"/>
    </source>
</evidence>
<dbReference type="AlphaFoldDB" id="A0AA39R2Z8"/>
<dbReference type="FunFam" id="3.30.460.10:FF:000044">
    <property type="entry name" value="ATPase synthesis protein 25, mitochondrial"/>
    <property type="match status" value="1"/>
</dbReference>
<keyword evidence="6 8" id="KW-0496">Mitochondrion</keyword>
<keyword evidence="5 8" id="KW-0809">Transit peptide</keyword>
<accession>A0AA39R2Z8</accession>
<dbReference type="GO" id="GO:0140053">
    <property type="term" value="P:mitochondrial gene expression"/>
    <property type="evidence" value="ECO:0007669"/>
    <property type="project" value="UniProtKB-UniRule"/>
</dbReference>
<dbReference type="Gene3D" id="3.30.460.10">
    <property type="entry name" value="Beta Polymerase, domain 2"/>
    <property type="match status" value="1"/>
</dbReference>
<evidence type="ECO:0000313" key="11">
    <source>
        <dbReference type="Proteomes" id="UP001166286"/>
    </source>
</evidence>
<dbReference type="Proteomes" id="UP001166286">
    <property type="component" value="Unassembled WGS sequence"/>
</dbReference>